<name>A0A368SZT6_9ACTN</name>
<dbReference type="InterPro" id="IPR055558">
    <property type="entry name" value="DUF7134"/>
</dbReference>
<keyword evidence="5" id="KW-0547">Nucleotide-binding</keyword>
<dbReference type="PANTHER" id="PTHR24421">
    <property type="entry name" value="NITRATE/NITRITE SENSOR PROTEIN NARX-RELATED"/>
    <property type="match status" value="1"/>
</dbReference>
<keyword evidence="7" id="KW-0067">ATP-binding</keyword>
<keyword evidence="6 11" id="KW-0418">Kinase</keyword>
<evidence type="ECO:0000256" key="2">
    <source>
        <dbReference type="ARBA" id="ARBA00012438"/>
    </source>
</evidence>
<keyword evidence="9" id="KW-0812">Transmembrane</keyword>
<evidence type="ECO:0000256" key="3">
    <source>
        <dbReference type="ARBA" id="ARBA00022553"/>
    </source>
</evidence>
<comment type="caution">
    <text evidence="11">The sequence shown here is derived from an EMBL/GenBank/DDBJ whole genome shotgun (WGS) entry which is preliminary data.</text>
</comment>
<dbReference type="EC" id="2.7.13.3" evidence="2"/>
<dbReference type="InterPro" id="IPR011712">
    <property type="entry name" value="Sig_transdc_His_kin_sub3_dim/P"/>
</dbReference>
<dbReference type="AlphaFoldDB" id="A0A368SZT6"/>
<gene>
    <name evidence="11" type="ORF">DEF24_22605</name>
</gene>
<comment type="catalytic activity">
    <reaction evidence="1">
        <text>ATP + protein L-histidine = ADP + protein N-phospho-L-histidine.</text>
        <dbReference type="EC" id="2.7.13.3"/>
    </reaction>
</comment>
<evidence type="ECO:0000256" key="8">
    <source>
        <dbReference type="ARBA" id="ARBA00023012"/>
    </source>
</evidence>
<feature type="transmembrane region" description="Helical" evidence="9">
    <location>
        <begin position="91"/>
        <end position="113"/>
    </location>
</feature>
<dbReference type="GO" id="GO:0046983">
    <property type="term" value="F:protein dimerization activity"/>
    <property type="evidence" value="ECO:0007669"/>
    <property type="project" value="InterPro"/>
</dbReference>
<evidence type="ECO:0000313" key="11">
    <source>
        <dbReference type="EMBL" id="RCV51949.1"/>
    </source>
</evidence>
<keyword evidence="12" id="KW-1185">Reference proteome</keyword>
<accession>A0A368SZT6</accession>
<keyword evidence="9" id="KW-1133">Transmembrane helix</keyword>
<evidence type="ECO:0000256" key="7">
    <source>
        <dbReference type="ARBA" id="ARBA00022840"/>
    </source>
</evidence>
<keyword evidence="3" id="KW-0597">Phosphoprotein</keyword>
<evidence type="ECO:0000313" key="12">
    <source>
        <dbReference type="Proteomes" id="UP000253318"/>
    </source>
</evidence>
<dbReference type="SUPFAM" id="SSF55874">
    <property type="entry name" value="ATPase domain of HSP90 chaperone/DNA topoisomerase II/histidine kinase"/>
    <property type="match status" value="1"/>
</dbReference>
<dbReference type="PANTHER" id="PTHR24421:SF10">
    <property type="entry name" value="NITRATE_NITRITE SENSOR PROTEIN NARQ"/>
    <property type="match status" value="1"/>
</dbReference>
<keyword evidence="8" id="KW-0902">Two-component regulatory system</keyword>
<proteinExistence type="predicted"/>
<dbReference type="GO" id="GO:0005524">
    <property type="term" value="F:ATP binding"/>
    <property type="evidence" value="ECO:0007669"/>
    <property type="project" value="UniProtKB-KW"/>
</dbReference>
<keyword evidence="9" id="KW-0472">Membrane</keyword>
<feature type="transmembrane region" description="Helical" evidence="9">
    <location>
        <begin position="60"/>
        <end position="79"/>
    </location>
</feature>
<dbReference type="GO" id="GO:0016020">
    <property type="term" value="C:membrane"/>
    <property type="evidence" value="ECO:0007669"/>
    <property type="project" value="InterPro"/>
</dbReference>
<dbReference type="GO" id="GO:0000155">
    <property type="term" value="F:phosphorelay sensor kinase activity"/>
    <property type="evidence" value="ECO:0007669"/>
    <property type="project" value="InterPro"/>
</dbReference>
<organism evidence="11 12">
    <name type="scientific">Marinitenerispora sediminis</name>
    <dbReference type="NCBI Taxonomy" id="1931232"/>
    <lineage>
        <taxon>Bacteria</taxon>
        <taxon>Bacillati</taxon>
        <taxon>Actinomycetota</taxon>
        <taxon>Actinomycetes</taxon>
        <taxon>Streptosporangiales</taxon>
        <taxon>Nocardiopsidaceae</taxon>
        <taxon>Marinitenerispora</taxon>
    </lineage>
</organism>
<evidence type="ECO:0000256" key="9">
    <source>
        <dbReference type="SAM" id="Phobius"/>
    </source>
</evidence>
<evidence type="ECO:0000256" key="1">
    <source>
        <dbReference type="ARBA" id="ARBA00000085"/>
    </source>
</evidence>
<dbReference type="Gene3D" id="3.30.565.10">
    <property type="entry name" value="Histidine kinase-like ATPase, C-terminal domain"/>
    <property type="match status" value="1"/>
</dbReference>
<sequence>MVAAGIGLPLALRRRWPLPVFGVVLGMSAAGLFLGTAHDAFVAAAWALYTVAHTRVRVRWGLSTAVGALSAVGLFGATATGVPATRGTEPAWWGGEAVAVLLGAVLLGGAWTVGSAVRARRDYAAWSAARLARQAVTEERLRIARELHDIVAHSMGVIAVTAGVANHVLKERPEEAGAALRTIEETSRGALTETRRLLGVLRTEGAFQEAAADRVPHPGPADLPALVAPAEAAGVRVDLRVTGAGRLPEALGLSVYQIVREALANVVRHAAPTRCQVTVSGSARDVRITVVDTGPPPRPGRERAAGGGHGIIGMRERAAAFGGSFAAGPRKGGGFAVEVRLPYVTGGGVRA</sequence>
<dbReference type="EMBL" id="QEIN01000236">
    <property type="protein sequence ID" value="RCV51949.1"/>
    <property type="molecule type" value="Genomic_DNA"/>
</dbReference>
<keyword evidence="4" id="KW-0808">Transferase</keyword>
<dbReference type="SMART" id="SM00387">
    <property type="entry name" value="HATPase_c"/>
    <property type="match status" value="1"/>
</dbReference>
<dbReference type="OrthoDB" id="227596at2"/>
<evidence type="ECO:0000256" key="5">
    <source>
        <dbReference type="ARBA" id="ARBA00022741"/>
    </source>
</evidence>
<feature type="domain" description="Histidine kinase/HSP90-like ATPase" evidence="10">
    <location>
        <begin position="250"/>
        <end position="345"/>
    </location>
</feature>
<dbReference type="InterPro" id="IPR050482">
    <property type="entry name" value="Sensor_HK_TwoCompSys"/>
</dbReference>
<dbReference type="Pfam" id="PF23539">
    <property type="entry name" value="DUF7134"/>
    <property type="match status" value="1"/>
</dbReference>
<dbReference type="CDD" id="cd16917">
    <property type="entry name" value="HATPase_UhpB-NarQ-NarX-like"/>
    <property type="match status" value="1"/>
</dbReference>
<dbReference type="Pfam" id="PF07730">
    <property type="entry name" value="HisKA_3"/>
    <property type="match status" value="1"/>
</dbReference>
<feature type="transmembrane region" description="Helical" evidence="9">
    <location>
        <begin position="20"/>
        <end position="48"/>
    </location>
</feature>
<dbReference type="Gene3D" id="1.20.5.1930">
    <property type="match status" value="1"/>
</dbReference>
<dbReference type="InterPro" id="IPR003594">
    <property type="entry name" value="HATPase_dom"/>
</dbReference>
<evidence type="ECO:0000259" key="10">
    <source>
        <dbReference type="SMART" id="SM00387"/>
    </source>
</evidence>
<evidence type="ECO:0000256" key="6">
    <source>
        <dbReference type="ARBA" id="ARBA00022777"/>
    </source>
</evidence>
<dbReference type="Proteomes" id="UP000253318">
    <property type="component" value="Unassembled WGS sequence"/>
</dbReference>
<protein>
    <recommendedName>
        <fullName evidence="2">histidine kinase</fullName>
        <ecNumber evidence="2">2.7.13.3</ecNumber>
    </recommendedName>
</protein>
<dbReference type="InterPro" id="IPR036890">
    <property type="entry name" value="HATPase_C_sf"/>
</dbReference>
<reference evidence="11 12" key="1">
    <citation type="submission" date="2018-04" db="EMBL/GenBank/DDBJ databases">
        <title>Novel actinobacteria from marine sediment.</title>
        <authorList>
            <person name="Ng Z.Y."/>
            <person name="Tan G.Y.A."/>
        </authorList>
    </citation>
    <scope>NUCLEOTIDE SEQUENCE [LARGE SCALE GENOMIC DNA]</scope>
    <source>
        <strain evidence="11 12">TPS81</strain>
    </source>
</reference>
<dbReference type="Pfam" id="PF02518">
    <property type="entry name" value="HATPase_c"/>
    <property type="match status" value="1"/>
</dbReference>
<evidence type="ECO:0000256" key="4">
    <source>
        <dbReference type="ARBA" id="ARBA00022679"/>
    </source>
</evidence>